<comment type="caution">
    <text evidence="1">The sequence shown here is derived from an EMBL/GenBank/DDBJ whole genome shotgun (WGS) entry which is preliminary data.</text>
</comment>
<dbReference type="NCBIfam" id="TIGR00730">
    <property type="entry name" value="Rossman fold protein, TIGR00730 family"/>
    <property type="match status" value="1"/>
</dbReference>
<dbReference type="OrthoDB" id="414463at2759"/>
<dbReference type="PANTHER" id="PTHR31223">
    <property type="entry name" value="LOG FAMILY PROTEIN YJL055W"/>
    <property type="match status" value="1"/>
</dbReference>
<reference evidence="1" key="1">
    <citation type="submission" date="2021-02" db="EMBL/GenBank/DDBJ databases">
        <authorList>
            <person name="Dougan E. K."/>
            <person name="Rhodes N."/>
            <person name="Thang M."/>
            <person name="Chan C."/>
        </authorList>
    </citation>
    <scope>NUCLEOTIDE SEQUENCE</scope>
</reference>
<dbReference type="Pfam" id="PF03641">
    <property type="entry name" value="Lysine_decarbox"/>
    <property type="match status" value="1"/>
</dbReference>
<dbReference type="GO" id="GO:0009691">
    <property type="term" value="P:cytokinin biosynthetic process"/>
    <property type="evidence" value="ECO:0007669"/>
    <property type="project" value="InterPro"/>
</dbReference>
<name>A0A813EGD3_POLGL</name>
<gene>
    <name evidence="1" type="ORF">PGLA1383_LOCUS15621</name>
    <name evidence="2" type="ORF">PGLA2088_LOCUS23283</name>
</gene>
<evidence type="ECO:0008006" key="4">
    <source>
        <dbReference type="Google" id="ProtNLM"/>
    </source>
</evidence>
<dbReference type="SUPFAM" id="SSF102405">
    <property type="entry name" value="MCP/YpsA-like"/>
    <property type="match status" value="1"/>
</dbReference>
<dbReference type="PANTHER" id="PTHR31223:SF70">
    <property type="entry name" value="LOG FAMILY PROTEIN YJL055W"/>
    <property type="match status" value="1"/>
</dbReference>
<dbReference type="AlphaFoldDB" id="A0A813EGD3"/>
<proteinExistence type="predicted"/>
<dbReference type="InterPro" id="IPR005269">
    <property type="entry name" value="LOG"/>
</dbReference>
<evidence type="ECO:0000313" key="3">
    <source>
        <dbReference type="Proteomes" id="UP000654075"/>
    </source>
</evidence>
<sequence>MASELCETLPKRVKSCQTPSRFCTVFMGSSDGNSPAYLAAARKLGCLLAANDIGLVYGGATGGLMGAVADGVLDNNGYAVGVWPNVLMGVEQHPGLSELITTSTMQERKQLMADKADVFVALPGGSGTLDELTEVIDFRKLKHHNKPIFALNTQNFWNPLREMYQKMEEAGFMKSGLRVQLCEFVGSPEELLERVQSCIKP</sequence>
<dbReference type="Proteomes" id="UP000626109">
    <property type="component" value="Unassembled WGS sequence"/>
</dbReference>
<dbReference type="Gene3D" id="3.40.50.450">
    <property type="match status" value="1"/>
</dbReference>
<organism evidence="1 3">
    <name type="scientific">Polarella glacialis</name>
    <name type="common">Dinoflagellate</name>
    <dbReference type="NCBI Taxonomy" id="89957"/>
    <lineage>
        <taxon>Eukaryota</taxon>
        <taxon>Sar</taxon>
        <taxon>Alveolata</taxon>
        <taxon>Dinophyceae</taxon>
        <taxon>Suessiales</taxon>
        <taxon>Suessiaceae</taxon>
        <taxon>Polarella</taxon>
    </lineage>
</organism>
<dbReference type="Proteomes" id="UP000654075">
    <property type="component" value="Unassembled WGS sequence"/>
</dbReference>
<evidence type="ECO:0000313" key="1">
    <source>
        <dbReference type="EMBL" id="CAE8597170.1"/>
    </source>
</evidence>
<evidence type="ECO:0000313" key="2">
    <source>
        <dbReference type="EMBL" id="CAE8683089.1"/>
    </source>
</evidence>
<dbReference type="OMA" id="MDELWEA"/>
<keyword evidence="3" id="KW-1185">Reference proteome</keyword>
<protein>
    <recommendedName>
        <fullName evidence="4">Cytokinin riboside 5'-monophosphate phosphoribohydrolase</fullName>
    </recommendedName>
</protein>
<dbReference type="InterPro" id="IPR031100">
    <property type="entry name" value="LOG_fam"/>
</dbReference>
<accession>A0A813EGD3</accession>
<dbReference type="EMBL" id="CAJNNW010026158">
    <property type="protein sequence ID" value="CAE8683089.1"/>
    <property type="molecule type" value="Genomic_DNA"/>
</dbReference>
<dbReference type="GO" id="GO:0016799">
    <property type="term" value="F:hydrolase activity, hydrolyzing N-glycosyl compounds"/>
    <property type="evidence" value="ECO:0007669"/>
    <property type="project" value="TreeGrafter"/>
</dbReference>
<dbReference type="EMBL" id="CAJNNV010009259">
    <property type="protein sequence ID" value="CAE8597170.1"/>
    <property type="molecule type" value="Genomic_DNA"/>
</dbReference>
<dbReference type="GO" id="GO:0005829">
    <property type="term" value="C:cytosol"/>
    <property type="evidence" value="ECO:0007669"/>
    <property type="project" value="TreeGrafter"/>
</dbReference>